<dbReference type="RefSeq" id="WP_092776296.1">
    <property type="nucleotide sequence ID" value="NZ_FORA01000001.1"/>
</dbReference>
<dbReference type="STRING" id="390807.SAMN04488095_0269"/>
<dbReference type="GO" id="GO:0008168">
    <property type="term" value="F:methyltransferase activity"/>
    <property type="evidence" value="ECO:0007669"/>
    <property type="project" value="UniProtKB-KW"/>
</dbReference>
<accession>A0A1I3GNJ8</accession>
<dbReference type="OrthoDB" id="9808480at2"/>
<reference evidence="2 3" key="1">
    <citation type="submission" date="2016-10" db="EMBL/GenBank/DDBJ databases">
        <authorList>
            <person name="de Groot N.N."/>
        </authorList>
    </citation>
    <scope>NUCLEOTIDE SEQUENCE [LARGE SCALE GENOMIC DNA]</scope>
    <source>
        <strain evidence="2 3">DSM 19073</strain>
    </source>
</reference>
<dbReference type="Pfam" id="PF08242">
    <property type="entry name" value="Methyltransf_12"/>
    <property type="match status" value="1"/>
</dbReference>
<evidence type="ECO:0000313" key="3">
    <source>
        <dbReference type="Proteomes" id="UP000199110"/>
    </source>
</evidence>
<dbReference type="InterPro" id="IPR029063">
    <property type="entry name" value="SAM-dependent_MTases_sf"/>
</dbReference>
<evidence type="ECO:0000313" key="2">
    <source>
        <dbReference type="EMBL" id="SFI25055.1"/>
    </source>
</evidence>
<dbReference type="Gene3D" id="3.40.50.150">
    <property type="entry name" value="Vaccinia Virus protein VP39"/>
    <property type="match status" value="1"/>
</dbReference>
<dbReference type="EMBL" id="FORA01000001">
    <property type="protein sequence ID" value="SFI25055.1"/>
    <property type="molecule type" value="Genomic_DNA"/>
</dbReference>
<dbReference type="AlphaFoldDB" id="A0A1I3GNJ8"/>
<proteinExistence type="predicted"/>
<dbReference type="SUPFAM" id="SSF53335">
    <property type="entry name" value="S-adenosyl-L-methionine-dependent methyltransferases"/>
    <property type="match status" value="1"/>
</dbReference>
<sequence length="241" mass="25350">MSAFWTIHTGLLREGPGTPAEVAWACGHADIPLAGRICDVGCGPGADLATLRRAVPEGSVLGLDRHLPFVVDAALRHRDDPGIAVKRGLLVARDGLPDPASEGPFDLIWCAGAIYFEGVTAALQAWGPALTARGCVAFSTPVVADPDDAEAVAFWGGDLWDTDATLDAAIAEAGFETIALGQVDDTGWEAYYAATEARCAELDAVADAELRAAVAETRAEASDWRRLRGRLGYALRVVRPA</sequence>
<name>A0A1I3GNJ8_9RHOB</name>
<keyword evidence="2" id="KW-0808">Transferase</keyword>
<dbReference type="Proteomes" id="UP000199110">
    <property type="component" value="Unassembled WGS sequence"/>
</dbReference>
<dbReference type="GO" id="GO:0032259">
    <property type="term" value="P:methylation"/>
    <property type="evidence" value="ECO:0007669"/>
    <property type="project" value="UniProtKB-KW"/>
</dbReference>
<protein>
    <submittedName>
        <fullName evidence="2">SAM-dependent methyltransferase</fullName>
    </submittedName>
</protein>
<gene>
    <name evidence="2" type="ORF">SAMN04488095_0269</name>
</gene>
<keyword evidence="2" id="KW-0489">Methyltransferase</keyword>
<organism evidence="2 3">
    <name type="scientific">Jannaschia pohangensis</name>
    <dbReference type="NCBI Taxonomy" id="390807"/>
    <lineage>
        <taxon>Bacteria</taxon>
        <taxon>Pseudomonadati</taxon>
        <taxon>Pseudomonadota</taxon>
        <taxon>Alphaproteobacteria</taxon>
        <taxon>Rhodobacterales</taxon>
        <taxon>Roseobacteraceae</taxon>
        <taxon>Jannaschia</taxon>
    </lineage>
</organism>
<keyword evidence="3" id="KW-1185">Reference proteome</keyword>
<dbReference type="InterPro" id="IPR013217">
    <property type="entry name" value="Methyltransf_12"/>
</dbReference>
<feature type="domain" description="Methyltransferase type 12" evidence="1">
    <location>
        <begin position="39"/>
        <end position="135"/>
    </location>
</feature>
<evidence type="ECO:0000259" key="1">
    <source>
        <dbReference type="Pfam" id="PF08242"/>
    </source>
</evidence>